<dbReference type="GeneID" id="18587635"/>
<dbReference type="Gramene" id="Tc09v2_t000720.1">
    <property type="protein sequence ID" value="Tc09v2_p000720.1"/>
    <property type="gene ID" value="Tc09v2_g000720"/>
</dbReference>
<dbReference type="AlphaFoldDB" id="A0AB32UN28"/>
<dbReference type="InterPro" id="IPR051992">
    <property type="entry name" value="OxStress_Response_Reg"/>
</dbReference>
<reference evidence="4" key="1">
    <citation type="journal article" date="1997" name="Nucleic Acids Res.">
        <title>tRNAscan-SE: a program for improved detection of transfer RNA genes in genomic sequence.</title>
        <authorList>
            <person name="Lowe T.M."/>
            <person name="Eddy S.R."/>
        </authorList>
    </citation>
    <scope>NUCLEOTIDE SEQUENCE [LARGE SCALE GENOMIC DNA]</scope>
    <source>
        <strain evidence="4">r\B97-61/B2</strain>
    </source>
</reference>
<accession>A0AB32UN28</accession>
<evidence type="ECO:0000313" key="5">
    <source>
        <dbReference type="RefSeq" id="XP_007011612.2"/>
    </source>
</evidence>
<gene>
    <name evidence="5" type="primary">LOC18587635</name>
</gene>
<organism evidence="4 5">
    <name type="scientific">Theobroma cacao</name>
    <name type="common">Cacao</name>
    <name type="synonym">Cocoa</name>
    <dbReference type="NCBI Taxonomy" id="3641"/>
    <lineage>
        <taxon>Eukaryota</taxon>
        <taxon>Viridiplantae</taxon>
        <taxon>Streptophyta</taxon>
        <taxon>Embryophyta</taxon>
        <taxon>Tracheophyta</taxon>
        <taxon>Spermatophyta</taxon>
        <taxon>Magnoliopsida</taxon>
        <taxon>eudicotyledons</taxon>
        <taxon>Gunneridae</taxon>
        <taxon>Pentapetalae</taxon>
        <taxon>rosids</taxon>
        <taxon>malvids</taxon>
        <taxon>Malvales</taxon>
        <taxon>Malvaceae</taxon>
        <taxon>Byttnerioideae</taxon>
        <taxon>Theobroma</taxon>
    </lineage>
</organism>
<protein>
    <submittedName>
        <fullName evidence="5">Vitellogenin</fullName>
    </submittedName>
</protein>
<proteinExistence type="predicted"/>
<dbReference type="PANTHER" id="PTHR33172:SF91">
    <property type="entry name" value="PROTEIN OXIDATIVE STRESS 3 LIKE 5"/>
    <property type="match status" value="1"/>
</dbReference>
<dbReference type="Proteomes" id="UP000694886">
    <property type="component" value="Chromosome 9"/>
</dbReference>
<evidence type="ECO:0000256" key="1">
    <source>
        <dbReference type="ARBA" id="ARBA00004123"/>
    </source>
</evidence>
<comment type="subcellular location">
    <subcellularLocation>
        <location evidence="1">Nucleus</location>
    </subcellularLocation>
</comment>
<dbReference type="RefSeq" id="XP_007011612.2">
    <property type="nucleotide sequence ID" value="XM_007011550.2"/>
</dbReference>
<sequence>MEVLVGSTFGIEVAASATYVRDRPQEKISSSSSSSSSSAAACLFIKEHDAGGADPTGEGTGSDLGSPELSSESSSSIGAPGHSDDEEEEGVVSSGGSGGLASLVSIEDSLPIKRGLSNHYAGKSKSFANLSDISSVEDLQKPENPFNKRRRVLLANKWSRKSSFYSWRNPNSMPLLALNEDDEEDGEDKETPSISSSSSSSSSNDKLSVAAQKPKLQQSKLKATFKSQSCFSLTDLQVEHQ</sequence>
<feature type="region of interest" description="Disordered" evidence="3">
    <location>
        <begin position="46"/>
        <end position="98"/>
    </location>
</feature>
<evidence type="ECO:0000313" key="4">
    <source>
        <dbReference type="Proteomes" id="UP000694886"/>
    </source>
</evidence>
<feature type="compositionally biased region" description="Low complexity" evidence="3">
    <location>
        <begin position="193"/>
        <end position="203"/>
    </location>
</feature>
<dbReference type="KEGG" id="tcc:18587635"/>
<dbReference type="PANTHER" id="PTHR33172">
    <property type="entry name" value="OS08G0516900 PROTEIN"/>
    <property type="match status" value="1"/>
</dbReference>
<reference evidence="5" key="2">
    <citation type="submission" date="2025-08" db="UniProtKB">
        <authorList>
            <consortium name="RefSeq"/>
        </authorList>
    </citation>
    <scope>IDENTIFICATION</scope>
</reference>
<evidence type="ECO:0000256" key="2">
    <source>
        <dbReference type="ARBA" id="ARBA00023242"/>
    </source>
</evidence>
<keyword evidence="2" id="KW-0539">Nucleus</keyword>
<feature type="region of interest" description="Disordered" evidence="3">
    <location>
        <begin position="169"/>
        <end position="220"/>
    </location>
</feature>
<feature type="compositionally biased region" description="Low complexity" evidence="3">
    <location>
        <begin position="61"/>
        <end position="81"/>
    </location>
</feature>
<dbReference type="GO" id="GO:0006950">
    <property type="term" value="P:response to stress"/>
    <property type="evidence" value="ECO:0007669"/>
    <property type="project" value="UniProtKB-ARBA"/>
</dbReference>
<feature type="compositionally biased region" description="Acidic residues" evidence="3">
    <location>
        <begin position="179"/>
        <end position="188"/>
    </location>
</feature>
<dbReference type="GO" id="GO:0005634">
    <property type="term" value="C:nucleus"/>
    <property type="evidence" value="ECO:0007669"/>
    <property type="project" value="UniProtKB-SubCell"/>
</dbReference>
<evidence type="ECO:0000256" key="3">
    <source>
        <dbReference type="SAM" id="MobiDB-lite"/>
    </source>
</evidence>
<name>A0AB32UN28_THECC</name>